<sequence>MALYRNVTDRGVKKPLDITGHIQNKMLKKNIGDLRRLGADISNSRFKDMDIGSDKVMQQYIKELVTFLESYDFSRLDQRLANVQFSAALNTAKEMDEKAKELGINPISKLLGDIIKDVKKRDDSSARQELSLINKKRNAILVKLGRNKI</sequence>
<accession>A0A1G9Y584</accession>
<reference evidence="2" key="1">
    <citation type="submission" date="2016-10" db="EMBL/GenBank/DDBJ databases">
        <authorList>
            <person name="Varghese N."/>
            <person name="Submissions S."/>
        </authorList>
    </citation>
    <scope>NUCLEOTIDE SEQUENCE [LARGE SCALE GENOMIC DNA]</scope>
    <source>
        <strain evidence="2">M83</strain>
    </source>
</reference>
<dbReference type="RefSeq" id="WP_027432206.1">
    <property type="nucleotide sequence ID" value="NZ_FNHZ01000005.1"/>
</dbReference>
<evidence type="ECO:0000313" key="2">
    <source>
        <dbReference type="Proteomes" id="UP000187651"/>
    </source>
</evidence>
<dbReference type="AlphaFoldDB" id="A0A1G9Y584"/>
<keyword evidence="2" id="KW-1185">Reference proteome</keyword>
<organism evidence="1 2">
    <name type="scientific">Lachnospira pectinoschiza</name>
    <dbReference type="NCBI Taxonomy" id="28052"/>
    <lineage>
        <taxon>Bacteria</taxon>
        <taxon>Bacillati</taxon>
        <taxon>Bacillota</taxon>
        <taxon>Clostridia</taxon>
        <taxon>Lachnospirales</taxon>
        <taxon>Lachnospiraceae</taxon>
        <taxon>Lachnospira</taxon>
    </lineage>
</organism>
<gene>
    <name evidence="1" type="ORF">SAMN05216544_1694</name>
</gene>
<name>A0A1G9Y584_9FIRM</name>
<dbReference type="OrthoDB" id="9984791at2"/>
<proteinExistence type="predicted"/>
<protein>
    <submittedName>
        <fullName evidence="1">Uncharacterized protein</fullName>
    </submittedName>
</protein>
<evidence type="ECO:0000313" key="1">
    <source>
        <dbReference type="EMBL" id="SDN04239.1"/>
    </source>
</evidence>
<dbReference type="Proteomes" id="UP000187651">
    <property type="component" value="Unassembled WGS sequence"/>
</dbReference>
<dbReference type="EMBL" id="FNHZ01000005">
    <property type="protein sequence ID" value="SDN04239.1"/>
    <property type="molecule type" value="Genomic_DNA"/>
</dbReference>